<proteinExistence type="predicted"/>
<evidence type="ECO:0000313" key="3">
    <source>
        <dbReference type="EMBL" id="HGQ55138.1"/>
    </source>
</evidence>
<dbReference type="InterPro" id="IPR004701">
    <property type="entry name" value="PTS_EIIA_man-typ"/>
</dbReference>
<gene>
    <name evidence="3" type="ORF">ENU28_01570</name>
</gene>
<dbReference type="PANTHER" id="PTHR33799">
    <property type="entry name" value="PTS PERMEASE-RELATED-RELATED"/>
    <property type="match status" value="1"/>
</dbReference>
<name>A0A7V4CHE4_UNCW3</name>
<dbReference type="SUPFAM" id="SSF53062">
    <property type="entry name" value="PTS system fructose IIA component-like"/>
    <property type="match status" value="1"/>
</dbReference>
<dbReference type="GO" id="GO:0009401">
    <property type="term" value="P:phosphoenolpyruvate-dependent sugar phosphotransferase system"/>
    <property type="evidence" value="ECO:0007669"/>
    <property type="project" value="InterPro"/>
</dbReference>
<evidence type="ECO:0000256" key="1">
    <source>
        <dbReference type="ARBA" id="ARBA00022679"/>
    </source>
</evidence>
<dbReference type="AlphaFoldDB" id="A0A7V4CHE4"/>
<dbReference type="EMBL" id="DTBX01000057">
    <property type="protein sequence ID" value="HGQ55138.1"/>
    <property type="molecule type" value="Genomic_DNA"/>
</dbReference>
<comment type="caution">
    <text evidence="3">The sequence shown here is derived from an EMBL/GenBank/DDBJ whole genome shotgun (WGS) entry which is preliminary data.</text>
</comment>
<keyword evidence="1" id="KW-0808">Transferase</keyword>
<evidence type="ECO:0000259" key="2">
    <source>
        <dbReference type="PROSITE" id="PS51096"/>
    </source>
</evidence>
<sequence>MMSEIGTVVLTHSQLAFGYQKLLEKMFGTLTDTVFLSNEGLSFEELKNKLAEEIKKLNKKKIIIFIDIIYGSCAQAAAELKKENENIKLVCGFNLPSLIKFFTYKDKKPIEELIQEVINSGKEGIKEF</sequence>
<dbReference type="PANTHER" id="PTHR33799:SF1">
    <property type="entry name" value="PTS SYSTEM MANNOSE-SPECIFIC EIIAB COMPONENT-RELATED"/>
    <property type="match status" value="1"/>
</dbReference>
<dbReference type="GO" id="GO:0016020">
    <property type="term" value="C:membrane"/>
    <property type="evidence" value="ECO:0007669"/>
    <property type="project" value="InterPro"/>
</dbReference>
<dbReference type="InterPro" id="IPR036662">
    <property type="entry name" value="PTS_EIIA_man-typ_sf"/>
</dbReference>
<dbReference type="PROSITE" id="PS51096">
    <property type="entry name" value="PTS_EIIA_TYPE_4"/>
    <property type="match status" value="1"/>
</dbReference>
<feature type="domain" description="PTS EIIA type-4" evidence="2">
    <location>
        <begin position="4"/>
        <end position="125"/>
    </location>
</feature>
<protein>
    <recommendedName>
        <fullName evidence="2">PTS EIIA type-4 domain-containing protein</fullName>
    </recommendedName>
</protein>
<dbReference type="InterPro" id="IPR051471">
    <property type="entry name" value="Bacterial_PTS_sugar_comp"/>
</dbReference>
<reference evidence="3" key="1">
    <citation type="journal article" date="2020" name="mSystems">
        <title>Genome- and Community-Level Interaction Insights into Carbon Utilization and Element Cycling Functions of Hydrothermarchaeota in Hydrothermal Sediment.</title>
        <authorList>
            <person name="Zhou Z."/>
            <person name="Liu Y."/>
            <person name="Xu W."/>
            <person name="Pan J."/>
            <person name="Luo Z.H."/>
            <person name="Li M."/>
        </authorList>
    </citation>
    <scope>NUCLEOTIDE SEQUENCE [LARGE SCALE GENOMIC DNA]</scope>
    <source>
        <strain evidence="3">SpSt-655</strain>
    </source>
</reference>
<organism evidence="3">
    <name type="scientific">candidate division WOR-3 bacterium</name>
    <dbReference type="NCBI Taxonomy" id="2052148"/>
    <lineage>
        <taxon>Bacteria</taxon>
        <taxon>Bacteria division WOR-3</taxon>
    </lineage>
</organism>
<dbReference type="Gene3D" id="3.40.50.510">
    <property type="entry name" value="Phosphotransferase system, mannose-type IIA component"/>
    <property type="match status" value="1"/>
</dbReference>
<dbReference type="GO" id="GO:0016740">
    <property type="term" value="F:transferase activity"/>
    <property type="evidence" value="ECO:0007669"/>
    <property type="project" value="UniProtKB-KW"/>
</dbReference>
<accession>A0A7V4CHE4</accession>
<dbReference type="Pfam" id="PF03610">
    <property type="entry name" value="EIIA-man"/>
    <property type="match status" value="1"/>
</dbReference>